<feature type="domain" description="DUF4377" evidence="2">
    <location>
        <begin position="48"/>
        <end position="106"/>
    </location>
</feature>
<organism evidence="3 4">
    <name type="scientific">Winogradskyella marina</name>
    <dbReference type="NCBI Taxonomy" id="2785530"/>
    <lineage>
        <taxon>Bacteria</taxon>
        <taxon>Pseudomonadati</taxon>
        <taxon>Bacteroidota</taxon>
        <taxon>Flavobacteriia</taxon>
        <taxon>Flavobacteriales</taxon>
        <taxon>Flavobacteriaceae</taxon>
        <taxon>Winogradskyella</taxon>
    </lineage>
</organism>
<evidence type="ECO:0000313" key="3">
    <source>
        <dbReference type="EMBL" id="MBF8149415.1"/>
    </source>
</evidence>
<protein>
    <submittedName>
        <fullName evidence="3">DUF4377 domain-containing protein</fullName>
    </submittedName>
</protein>
<evidence type="ECO:0000259" key="2">
    <source>
        <dbReference type="Pfam" id="PF14302"/>
    </source>
</evidence>
<sequence length="180" mass="20212">MKKHLLLLITIALLCACSNDDIVSSKITTMRVNHYQNTAMALDPVLSLLVQYDDNIGTEGWNNLYTTIDGFDYVPGYMYDISVRIDQIGNPAADAGSYEYTLLEVIAVQEVPTETEFEIILKLNDYVFITTDSGYQLLNQIDIDCNTLCDDLNVTLESQDIVVGTFKHLDDGDIQLLEIE</sequence>
<feature type="signal peptide" evidence="1">
    <location>
        <begin position="1"/>
        <end position="20"/>
    </location>
</feature>
<dbReference type="PROSITE" id="PS51257">
    <property type="entry name" value="PROKAR_LIPOPROTEIN"/>
    <property type="match status" value="1"/>
</dbReference>
<feature type="chain" id="PRO_5045485283" evidence="1">
    <location>
        <begin position="21"/>
        <end position="180"/>
    </location>
</feature>
<comment type="caution">
    <text evidence="3">The sequence shown here is derived from an EMBL/GenBank/DDBJ whole genome shotgun (WGS) entry which is preliminary data.</text>
</comment>
<evidence type="ECO:0000256" key="1">
    <source>
        <dbReference type="SAM" id="SignalP"/>
    </source>
</evidence>
<evidence type="ECO:0000313" key="4">
    <source>
        <dbReference type="Proteomes" id="UP000611215"/>
    </source>
</evidence>
<proteinExistence type="predicted"/>
<name>A0ABS0EIV8_9FLAO</name>
<dbReference type="InterPro" id="IPR025485">
    <property type="entry name" value="DUF4377"/>
</dbReference>
<dbReference type="EMBL" id="JADOET010000003">
    <property type="protein sequence ID" value="MBF8149415.1"/>
    <property type="molecule type" value="Genomic_DNA"/>
</dbReference>
<dbReference type="Pfam" id="PF14302">
    <property type="entry name" value="DUF4377"/>
    <property type="match status" value="1"/>
</dbReference>
<accession>A0ABS0EIV8</accession>
<gene>
    <name evidence="3" type="ORF">ITJ86_05875</name>
</gene>
<keyword evidence="4" id="KW-1185">Reference proteome</keyword>
<dbReference type="RefSeq" id="WP_195870688.1">
    <property type="nucleotide sequence ID" value="NZ_JADOET010000003.1"/>
</dbReference>
<reference evidence="3 4" key="1">
    <citation type="submission" date="2020-11" db="EMBL/GenBank/DDBJ databases">
        <title>Winogradskyella marina sp. nov., isolated from marine sediment.</title>
        <authorList>
            <person name="Bo J."/>
            <person name="Wang S."/>
            <person name="Song X."/>
            <person name="Du Z."/>
        </authorList>
    </citation>
    <scope>NUCLEOTIDE SEQUENCE [LARGE SCALE GENOMIC DNA]</scope>
    <source>
        <strain evidence="3 4">F6397</strain>
    </source>
</reference>
<dbReference type="Proteomes" id="UP000611215">
    <property type="component" value="Unassembled WGS sequence"/>
</dbReference>
<keyword evidence="1" id="KW-0732">Signal</keyword>